<evidence type="ECO:0000256" key="10">
    <source>
        <dbReference type="SAM" id="MobiDB-lite"/>
    </source>
</evidence>
<feature type="region of interest" description="Disordered" evidence="10">
    <location>
        <begin position="75"/>
        <end position="121"/>
    </location>
</feature>
<proteinExistence type="predicted"/>
<dbReference type="GO" id="GO:0005829">
    <property type="term" value="C:cytosol"/>
    <property type="evidence" value="ECO:0007669"/>
    <property type="project" value="TreeGrafter"/>
</dbReference>
<dbReference type="SUPFAM" id="SSF102829">
    <property type="entry name" value="Cell division protein ZapA-like"/>
    <property type="match status" value="1"/>
</dbReference>
<sequence length="121" mass="13353">MADPEPTKSIRVRILGREYALRVQEDDEAHTRRIASSVDARMRQFKDNHPDQAELTTAVMTALTLAEELYLQREEHEDGTTALNEELARLSKQLEEATPAPDDAPDADAQAAGDSPDGPTP</sequence>
<evidence type="ECO:0000256" key="2">
    <source>
        <dbReference type="ARBA" id="ARBA00015195"/>
    </source>
</evidence>
<gene>
    <name evidence="11" type="ORF">GGP82_002809</name>
</gene>
<evidence type="ECO:0000256" key="8">
    <source>
        <dbReference type="ARBA" id="ARBA00026068"/>
    </source>
</evidence>
<evidence type="ECO:0000256" key="5">
    <source>
        <dbReference type="ARBA" id="ARBA00023210"/>
    </source>
</evidence>
<name>A0A9X2U3N0_9BACT</name>
<dbReference type="InterPro" id="IPR042233">
    <property type="entry name" value="Cell_div_ZapA_N"/>
</dbReference>
<dbReference type="InterPro" id="IPR007838">
    <property type="entry name" value="Cell_div_ZapA-like"/>
</dbReference>
<evidence type="ECO:0000256" key="9">
    <source>
        <dbReference type="ARBA" id="ARBA00033158"/>
    </source>
</evidence>
<dbReference type="GO" id="GO:0000917">
    <property type="term" value="P:division septum assembly"/>
    <property type="evidence" value="ECO:0007669"/>
    <property type="project" value="UniProtKB-KW"/>
</dbReference>
<dbReference type="GO" id="GO:0032153">
    <property type="term" value="C:cell division site"/>
    <property type="evidence" value="ECO:0007669"/>
    <property type="project" value="TreeGrafter"/>
</dbReference>
<comment type="subcellular location">
    <subcellularLocation>
        <location evidence="1">Cytoplasm</location>
    </subcellularLocation>
</comment>
<keyword evidence="6" id="KW-0131">Cell cycle</keyword>
<evidence type="ECO:0000256" key="1">
    <source>
        <dbReference type="ARBA" id="ARBA00004496"/>
    </source>
</evidence>
<dbReference type="InterPro" id="IPR036192">
    <property type="entry name" value="Cell_div_ZapA-like_sf"/>
</dbReference>
<dbReference type="GO" id="GO:0000921">
    <property type="term" value="P:septin ring assembly"/>
    <property type="evidence" value="ECO:0007669"/>
    <property type="project" value="TreeGrafter"/>
</dbReference>
<dbReference type="Proteomes" id="UP001155034">
    <property type="component" value="Unassembled WGS sequence"/>
</dbReference>
<evidence type="ECO:0000256" key="7">
    <source>
        <dbReference type="ARBA" id="ARBA00024910"/>
    </source>
</evidence>
<dbReference type="GO" id="GO:0030428">
    <property type="term" value="C:cell septum"/>
    <property type="evidence" value="ECO:0007669"/>
    <property type="project" value="TreeGrafter"/>
</dbReference>
<dbReference type="RefSeq" id="WP_118827485.1">
    <property type="nucleotide sequence ID" value="NZ_CALTSI010000018.1"/>
</dbReference>
<keyword evidence="4 11" id="KW-0132">Cell division</keyword>
<keyword evidence="5" id="KW-0717">Septation</keyword>
<keyword evidence="3" id="KW-0963">Cytoplasm</keyword>
<feature type="compositionally biased region" description="Low complexity" evidence="10">
    <location>
        <begin position="107"/>
        <end position="121"/>
    </location>
</feature>
<comment type="function">
    <text evidence="7">Activator of cell division through the inhibition of FtsZ GTPase activity, therefore promoting FtsZ assembly into bundles of protofilaments necessary for the formation of the division Z ring. It is recruited early at mid-cell but it is not essential for cell division.</text>
</comment>
<evidence type="ECO:0000313" key="11">
    <source>
        <dbReference type="EMBL" id="MCS3866238.1"/>
    </source>
</evidence>
<evidence type="ECO:0000256" key="3">
    <source>
        <dbReference type="ARBA" id="ARBA00022490"/>
    </source>
</evidence>
<evidence type="ECO:0000256" key="6">
    <source>
        <dbReference type="ARBA" id="ARBA00023306"/>
    </source>
</evidence>
<dbReference type="Gene3D" id="1.20.5.50">
    <property type="match status" value="1"/>
</dbReference>
<protein>
    <recommendedName>
        <fullName evidence="2">Cell division protein ZapA</fullName>
    </recommendedName>
    <alternativeName>
        <fullName evidence="9">Z ring-associated protein ZapA</fullName>
    </alternativeName>
</protein>
<evidence type="ECO:0000313" key="12">
    <source>
        <dbReference type="Proteomes" id="UP001155034"/>
    </source>
</evidence>
<accession>A0A9X2U3N0</accession>
<dbReference type="Pfam" id="PF05164">
    <property type="entry name" value="ZapA"/>
    <property type="match status" value="1"/>
</dbReference>
<dbReference type="PANTHER" id="PTHR34981:SF1">
    <property type="entry name" value="CELL DIVISION PROTEIN ZAPA"/>
    <property type="match status" value="1"/>
</dbReference>
<dbReference type="EMBL" id="JANTYZ010000010">
    <property type="protein sequence ID" value="MCS3866238.1"/>
    <property type="molecule type" value="Genomic_DNA"/>
</dbReference>
<dbReference type="GO" id="GO:0043093">
    <property type="term" value="P:FtsZ-dependent cytokinesis"/>
    <property type="evidence" value="ECO:0007669"/>
    <property type="project" value="TreeGrafter"/>
</dbReference>
<organism evidence="11 12">
    <name type="scientific">Salinibacter ruber</name>
    <dbReference type="NCBI Taxonomy" id="146919"/>
    <lineage>
        <taxon>Bacteria</taxon>
        <taxon>Pseudomonadati</taxon>
        <taxon>Rhodothermota</taxon>
        <taxon>Rhodothermia</taxon>
        <taxon>Rhodothermales</taxon>
        <taxon>Salinibacteraceae</taxon>
        <taxon>Salinibacter</taxon>
    </lineage>
</organism>
<comment type="subunit">
    <text evidence="8">Homodimer. Interacts with FtsZ.</text>
</comment>
<evidence type="ECO:0000256" key="4">
    <source>
        <dbReference type="ARBA" id="ARBA00022618"/>
    </source>
</evidence>
<feature type="compositionally biased region" description="Basic and acidic residues" evidence="10">
    <location>
        <begin position="86"/>
        <end position="95"/>
    </location>
</feature>
<dbReference type="Gene3D" id="3.30.160.880">
    <property type="entry name" value="Cell division protein ZapA protomer, N-terminal domain"/>
    <property type="match status" value="1"/>
</dbReference>
<dbReference type="AlphaFoldDB" id="A0A9X2U3N0"/>
<reference evidence="11" key="1">
    <citation type="submission" date="2022-08" db="EMBL/GenBank/DDBJ databases">
        <title>Genomic Encyclopedia of Type Strains, Phase V (KMG-V): Genome sequencing to study the core and pangenomes of soil and plant-associated prokaryotes.</title>
        <authorList>
            <person name="Whitman W."/>
        </authorList>
    </citation>
    <scope>NUCLEOTIDE SEQUENCE</scope>
    <source>
        <strain evidence="11">SP2016B</strain>
    </source>
</reference>
<comment type="caution">
    <text evidence="11">The sequence shown here is derived from an EMBL/GenBank/DDBJ whole genome shotgun (WGS) entry which is preliminary data.</text>
</comment>
<dbReference type="PANTHER" id="PTHR34981">
    <property type="entry name" value="CELL DIVISION PROTEIN ZAPA"/>
    <property type="match status" value="1"/>
</dbReference>